<dbReference type="Pfam" id="PF00583">
    <property type="entry name" value="Acetyltransf_1"/>
    <property type="match status" value="1"/>
</dbReference>
<reference evidence="4 5" key="1">
    <citation type="journal article" date="2014" name="Int. J. Syst. Evol. Microbiol.">
        <title>Rhodoluna lacicola gen. nov., sp. nov., a planktonic freshwater bacterium with stream-lined genome.</title>
        <authorList>
            <person name="Hahn M."/>
            <person name="Schmidt J."/>
            <person name="Taipale S.J."/>
            <person name="Doolittle W.F."/>
            <person name="Koll U."/>
        </authorList>
    </citation>
    <scope>NUCLEOTIDE SEQUENCE [LARGE SCALE GENOMIC DNA]</scope>
    <source>
        <strain evidence="4 5">MWH-Ta8</strain>
    </source>
</reference>
<name>A0A060JEF6_9MICO</name>
<dbReference type="AlphaFoldDB" id="A0A060JEF6"/>
<dbReference type="eggNOG" id="COG0456">
    <property type="taxonomic scope" value="Bacteria"/>
</dbReference>
<dbReference type="CDD" id="cd04301">
    <property type="entry name" value="NAT_SF"/>
    <property type="match status" value="1"/>
</dbReference>
<dbReference type="Gene3D" id="3.40.630.30">
    <property type="match status" value="1"/>
</dbReference>
<proteinExistence type="predicted"/>
<evidence type="ECO:0000256" key="1">
    <source>
        <dbReference type="ARBA" id="ARBA00022679"/>
    </source>
</evidence>
<dbReference type="InterPro" id="IPR000182">
    <property type="entry name" value="GNAT_dom"/>
</dbReference>
<accession>A0A060JEF6</accession>
<dbReference type="GO" id="GO:0008080">
    <property type="term" value="F:N-acetyltransferase activity"/>
    <property type="evidence" value="ECO:0007669"/>
    <property type="project" value="TreeGrafter"/>
</dbReference>
<dbReference type="InterPro" id="IPR051016">
    <property type="entry name" value="Diverse_Substrate_AcTransf"/>
</dbReference>
<dbReference type="SUPFAM" id="SSF55729">
    <property type="entry name" value="Acyl-CoA N-acyltransferases (Nat)"/>
    <property type="match status" value="1"/>
</dbReference>
<keyword evidence="2" id="KW-0012">Acyltransferase</keyword>
<evidence type="ECO:0000256" key="2">
    <source>
        <dbReference type="ARBA" id="ARBA00023315"/>
    </source>
</evidence>
<dbReference type="Proteomes" id="UP000067708">
    <property type="component" value="Chromosome"/>
</dbReference>
<feature type="domain" description="N-acetyltransferase" evidence="3">
    <location>
        <begin position="1"/>
        <end position="145"/>
    </location>
</feature>
<sequence>MKTRALSKTDYPQWRPLWDQYLVFYQHQLSEEQTQITFDRLTNPDYEIYGLVLEVDEQIVGIAHASFTHSTWSQNQDLYLEDLFVDPSVRGQGFGRALIEATANFGKERGAKKLYWQTHRDNTTAQRLYDALATKSEFVIYEKNI</sequence>
<dbReference type="InterPro" id="IPR016181">
    <property type="entry name" value="Acyl_CoA_acyltransferase"/>
</dbReference>
<protein>
    <submittedName>
        <fullName evidence="4">Acetyltransferase</fullName>
    </submittedName>
</protein>
<dbReference type="PROSITE" id="PS51186">
    <property type="entry name" value="GNAT"/>
    <property type="match status" value="1"/>
</dbReference>
<dbReference type="STRING" id="529884.Rhola_00001470"/>
<evidence type="ECO:0000313" key="4">
    <source>
        <dbReference type="EMBL" id="AIC46977.1"/>
    </source>
</evidence>
<keyword evidence="5" id="KW-1185">Reference proteome</keyword>
<dbReference type="PANTHER" id="PTHR10545:SF42">
    <property type="entry name" value="ACETYLTRANSFERASE"/>
    <property type="match status" value="1"/>
</dbReference>
<evidence type="ECO:0000313" key="5">
    <source>
        <dbReference type="Proteomes" id="UP000067708"/>
    </source>
</evidence>
<gene>
    <name evidence="4" type="ORF">Rhola_00001470</name>
</gene>
<evidence type="ECO:0000259" key="3">
    <source>
        <dbReference type="PROSITE" id="PS51186"/>
    </source>
</evidence>
<dbReference type="OrthoDB" id="9805924at2"/>
<dbReference type="PANTHER" id="PTHR10545">
    <property type="entry name" value="DIAMINE N-ACETYLTRANSFERASE"/>
    <property type="match status" value="1"/>
</dbReference>
<dbReference type="KEGG" id="rla:Rhola_00001470"/>
<dbReference type="HOGENOM" id="CLU_013985_32_1_11"/>
<dbReference type="EMBL" id="CP007490">
    <property type="protein sequence ID" value="AIC46977.1"/>
    <property type="molecule type" value="Genomic_DNA"/>
</dbReference>
<organism evidence="4 5">
    <name type="scientific">Rhodoluna lacicola</name>
    <dbReference type="NCBI Taxonomy" id="529884"/>
    <lineage>
        <taxon>Bacteria</taxon>
        <taxon>Bacillati</taxon>
        <taxon>Actinomycetota</taxon>
        <taxon>Actinomycetes</taxon>
        <taxon>Micrococcales</taxon>
        <taxon>Microbacteriaceae</taxon>
        <taxon>Luna cluster</taxon>
        <taxon>Luna-1 subcluster</taxon>
        <taxon>Rhodoluna</taxon>
    </lineage>
</organism>
<keyword evidence="1 4" id="KW-0808">Transferase</keyword>